<evidence type="ECO:0000259" key="2">
    <source>
        <dbReference type="Pfam" id="PF00501"/>
    </source>
</evidence>
<accession>A0ABN1JDG0</accession>
<evidence type="ECO:0000313" key="5">
    <source>
        <dbReference type="Proteomes" id="UP001501510"/>
    </source>
</evidence>
<keyword evidence="5" id="KW-1185">Reference proteome</keyword>
<dbReference type="Gene3D" id="2.30.38.10">
    <property type="entry name" value="Luciferase, Domain 3"/>
    <property type="match status" value="1"/>
</dbReference>
<feature type="domain" description="AMP-dependent synthetase/ligase" evidence="2">
    <location>
        <begin position="29"/>
        <end position="406"/>
    </location>
</feature>
<organism evidence="4 5">
    <name type="scientific">Clostridium oceanicum</name>
    <dbReference type="NCBI Taxonomy" id="1543"/>
    <lineage>
        <taxon>Bacteria</taxon>
        <taxon>Bacillati</taxon>
        <taxon>Bacillota</taxon>
        <taxon>Clostridia</taxon>
        <taxon>Eubacteriales</taxon>
        <taxon>Clostridiaceae</taxon>
        <taxon>Clostridium</taxon>
    </lineage>
</organism>
<evidence type="ECO:0000259" key="3">
    <source>
        <dbReference type="Pfam" id="PF13193"/>
    </source>
</evidence>
<name>A0ABN1JDG0_9CLOT</name>
<keyword evidence="1" id="KW-1133">Transmembrane helix</keyword>
<dbReference type="PROSITE" id="PS00455">
    <property type="entry name" value="AMP_BINDING"/>
    <property type="match status" value="1"/>
</dbReference>
<dbReference type="PANTHER" id="PTHR43767">
    <property type="entry name" value="LONG-CHAIN-FATTY-ACID--COA LIGASE"/>
    <property type="match status" value="1"/>
</dbReference>
<evidence type="ECO:0000256" key="1">
    <source>
        <dbReference type="SAM" id="Phobius"/>
    </source>
</evidence>
<dbReference type="PANTHER" id="PTHR43767:SF10">
    <property type="entry name" value="SURFACTIN SYNTHASE SUBUNIT 1"/>
    <property type="match status" value="1"/>
</dbReference>
<keyword evidence="1" id="KW-0472">Membrane</keyword>
<feature type="transmembrane region" description="Helical" evidence="1">
    <location>
        <begin position="81"/>
        <end position="101"/>
    </location>
</feature>
<evidence type="ECO:0000313" key="4">
    <source>
        <dbReference type="EMBL" id="GAA0736793.1"/>
    </source>
</evidence>
<dbReference type="RefSeq" id="WP_343759898.1">
    <property type="nucleotide sequence ID" value="NZ_BAAACG010000006.1"/>
</dbReference>
<dbReference type="InterPro" id="IPR050237">
    <property type="entry name" value="ATP-dep_AMP-bd_enzyme"/>
</dbReference>
<sequence>MKTNNILEKEYIDKGYWKDINLGNMLRKWSSIYSEKIAVVDGDTRITYKQLNQKVDKLVKGFKKLGLKKGDKVVLQLPNSLSFVVISFAFFKMGVIPIMALPAHRETELKGIFETSKATTYIIKDKHLGYDYRDLARNLKRENSKIDKVIVDGEEEEFIPLKSLISNDIFVIDDIVVNDYIDDNSNVDERIDFKDIAFLLLSGGTTGIPKLIPRRHTDYLYVAETLAHKCEMDENSVYLAVLPIAHNFPLGCPGMIGTFSVGGTVVMCKAASPDEILPLIEEEKVTMTALVPALASICLEFLELENDFDISSLKLIQIGGSVLDSVTAHKVMNSFNCTLQQVYGIAEGLICCTSIDDTKDIICNCQGKPISLGDEVRIVNENGEDVKKREVGELIVRGPYTILGYYNLPIVNKKCFTNDGYYCTGDKAYITYEGNYQIVGRIKEQINRAGEKITPSELEELLSKHEMIKEASVVGIKDSSLGERICAFIITDNKKLNINEIRKFLREQGLATFKMPDQVEVIKSWPLTSVGKINKEKLKNLATKDYK</sequence>
<dbReference type="InterPro" id="IPR000873">
    <property type="entry name" value="AMP-dep_synth/lig_dom"/>
</dbReference>
<dbReference type="EMBL" id="BAAACG010000006">
    <property type="protein sequence ID" value="GAA0736793.1"/>
    <property type="molecule type" value="Genomic_DNA"/>
</dbReference>
<gene>
    <name evidence="4" type="ORF">GCM10008906_12300</name>
</gene>
<feature type="domain" description="AMP-binding enzyme C-terminal" evidence="3">
    <location>
        <begin position="457"/>
        <end position="532"/>
    </location>
</feature>
<dbReference type="Gene3D" id="3.30.300.30">
    <property type="match status" value="1"/>
</dbReference>
<dbReference type="Gene3D" id="3.40.50.980">
    <property type="match status" value="2"/>
</dbReference>
<dbReference type="Proteomes" id="UP001501510">
    <property type="component" value="Unassembled WGS sequence"/>
</dbReference>
<dbReference type="InterPro" id="IPR025110">
    <property type="entry name" value="AMP-bd_C"/>
</dbReference>
<dbReference type="SUPFAM" id="SSF56801">
    <property type="entry name" value="Acetyl-CoA synthetase-like"/>
    <property type="match status" value="1"/>
</dbReference>
<dbReference type="Pfam" id="PF13193">
    <property type="entry name" value="AMP-binding_C"/>
    <property type="match status" value="1"/>
</dbReference>
<comment type="caution">
    <text evidence="4">The sequence shown here is derived from an EMBL/GenBank/DDBJ whole genome shotgun (WGS) entry which is preliminary data.</text>
</comment>
<dbReference type="Pfam" id="PF00501">
    <property type="entry name" value="AMP-binding"/>
    <property type="match status" value="1"/>
</dbReference>
<protein>
    <submittedName>
        <fullName evidence="4">AMP-binding protein</fullName>
    </submittedName>
</protein>
<dbReference type="InterPro" id="IPR020845">
    <property type="entry name" value="AMP-binding_CS"/>
</dbReference>
<dbReference type="InterPro" id="IPR045851">
    <property type="entry name" value="AMP-bd_C_sf"/>
</dbReference>
<keyword evidence="1" id="KW-0812">Transmembrane</keyword>
<proteinExistence type="predicted"/>
<reference evidence="4 5" key="1">
    <citation type="journal article" date="2019" name="Int. J. Syst. Evol. Microbiol.">
        <title>The Global Catalogue of Microorganisms (GCM) 10K type strain sequencing project: providing services to taxonomists for standard genome sequencing and annotation.</title>
        <authorList>
            <consortium name="The Broad Institute Genomics Platform"/>
            <consortium name="The Broad Institute Genome Sequencing Center for Infectious Disease"/>
            <person name="Wu L."/>
            <person name="Ma J."/>
        </authorList>
    </citation>
    <scope>NUCLEOTIDE SEQUENCE [LARGE SCALE GENOMIC DNA]</scope>
    <source>
        <strain evidence="4 5">JCM 1407</strain>
    </source>
</reference>